<protein>
    <submittedName>
        <fullName evidence="2">Uncharacterized protein</fullName>
    </submittedName>
</protein>
<dbReference type="AlphaFoldDB" id="A0A811KAJ4"/>
<keyword evidence="3" id="KW-1185">Reference proteome</keyword>
<accession>A0A811KAJ4</accession>
<name>A0A811KAJ4_9BILA</name>
<evidence type="ECO:0000256" key="1">
    <source>
        <dbReference type="SAM" id="Phobius"/>
    </source>
</evidence>
<evidence type="ECO:0000313" key="3">
    <source>
        <dbReference type="Proteomes" id="UP000614601"/>
    </source>
</evidence>
<organism evidence="2 3">
    <name type="scientific">Bursaphelenchus okinawaensis</name>
    <dbReference type="NCBI Taxonomy" id="465554"/>
    <lineage>
        <taxon>Eukaryota</taxon>
        <taxon>Metazoa</taxon>
        <taxon>Ecdysozoa</taxon>
        <taxon>Nematoda</taxon>
        <taxon>Chromadorea</taxon>
        <taxon>Rhabditida</taxon>
        <taxon>Tylenchina</taxon>
        <taxon>Tylenchomorpha</taxon>
        <taxon>Aphelenchoidea</taxon>
        <taxon>Aphelenchoididae</taxon>
        <taxon>Bursaphelenchus</taxon>
    </lineage>
</organism>
<dbReference type="Proteomes" id="UP000783686">
    <property type="component" value="Unassembled WGS sequence"/>
</dbReference>
<comment type="caution">
    <text evidence="2">The sequence shown here is derived from an EMBL/GenBank/DDBJ whole genome shotgun (WGS) entry which is preliminary data.</text>
</comment>
<sequence>MISNDTNDLYGDSNSTNDFYDDNSTDMLLQLDDSLFNTTDMVMEIFGNETDYEYIIENGTIPNGTIPNGTYIEDLTDFSYMGMGILGWTSSIILILGFIFLITAVFLWWCRYQQELDWDFYERYYTRVLIKLKQEEEPEPRSRSMRIE</sequence>
<gene>
    <name evidence="2" type="ORF">BOKJ2_LOCUS4304</name>
</gene>
<feature type="transmembrane region" description="Helical" evidence="1">
    <location>
        <begin position="85"/>
        <end position="109"/>
    </location>
</feature>
<proteinExistence type="predicted"/>
<dbReference type="EMBL" id="CAJFCW020000002">
    <property type="protein sequence ID" value="CAG9096359.1"/>
    <property type="molecule type" value="Genomic_DNA"/>
</dbReference>
<reference evidence="2" key="1">
    <citation type="submission" date="2020-09" db="EMBL/GenBank/DDBJ databases">
        <authorList>
            <person name="Kikuchi T."/>
        </authorList>
    </citation>
    <scope>NUCLEOTIDE SEQUENCE</scope>
    <source>
        <strain evidence="2">SH1</strain>
    </source>
</reference>
<keyword evidence="1" id="KW-1133">Transmembrane helix</keyword>
<dbReference type="EMBL" id="CAJFDH010000002">
    <property type="protein sequence ID" value="CAD5212503.1"/>
    <property type="molecule type" value="Genomic_DNA"/>
</dbReference>
<evidence type="ECO:0000313" key="2">
    <source>
        <dbReference type="EMBL" id="CAD5212503.1"/>
    </source>
</evidence>
<keyword evidence="1" id="KW-0472">Membrane</keyword>
<keyword evidence="1" id="KW-0812">Transmembrane</keyword>
<dbReference type="Proteomes" id="UP000614601">
    <property type="component" value="Unassembled WGS sequence"/>
</dbReference>